<reference evidence="18 19" key="1">
    <citation type="submission" date="2014-11" db="EMBL/GenBank/DDBJ databases">
        <title>Genetic blueprint of the zoonotic pathogen Toxocara canis.</title>
        <authorList>
            <person name="Zhu X.-Q."/>
            <person name="Korhonen P.K."/>
            <person name="Cai H."/>
            <person name="Young N.D."/>
            <person name="Nejsum P."/>
            <person name="von Samson-Himmelstjerna G."/>
            <person name="Boag P.R."/>
            <person name="Tan P."/>
            <person name="Li Q."/>
            <person name="Min J."/>
            <person name="Yang Y."/>
            <person name="Wang X."/>
            <person name="Fang X."/>
            <person name="Hall R.S."/>
            <person name="Hofmann A."/>
            <person name="Sternberg P.W."/>
            <person name="Jex A.R."/>
            <person name="Gasser R.B."/>
        </authorList>
    </citation>
    <scope>NUCLEOTIDE SEQUENCE [LARGE SCALE GENOMIC DNA]</scope>
    <source>
        <strain evidence="18">PN_DK_2014</strain>
    </source>
</reference>
<evidence type="ECO:0000256" key="3">
    <source>
        <dbReference type="ARBA" id="ARBA00008663"/>
    </source>
</evidence>
<dbReference type="GO" id="GO:0000287">
    <property type="term" value="F:magnesium ion binding"/>
    <property type="evidence" value="ECO:0007669"/>
    <property type="project" value="InterPro"/>
</dbReference>
<dbReference type="OMA" id="PRSINAC"/>
<evidence type="ECO:0000256" key="7">
    <source>
        <dbReference type="ARBA" id="ARBA00022741"/>
    </source>
</evidence>
<evidence type="ECO:0000256" key="1">
    <source>
        <dbReference type="ARBA" id="ARBA00001958"/>
    </source>
</evidence>
<name>A0A0B2VBE3_TOXCA</name>
<evidence type="ECO:0000256" key="12">
    <source>
        <dbReference type="ARBA" id="ARBA00023317"/>
    </source>
</evidence>
<keyword evidence="5 14" id="KW-0808">Transferase</keyword>
<dbReference type="InterPro" id="IPR015793">
    <property type="entry name" value="Pyrv_Knase_brl"/>
</dbReference>
<keyword evidence="10 14" id="KW-0460">Magnesium</keyword>
<dbReference type="PANTHER" id="PTHR11817">
    <property type="entry name" value="PYRUVATE KINASE"/>
    <property type="match status" value="1"/>
</dbReference>
<dbReference type="EMBL" id="JPKZ01002136">
    <property type="protein sequence ID" value="KHN78310.1"/>
    <property type="molecule type" value="Genomic_DNA"/>
</dbReference>
<evidence type="ECO:0000259" key="16">
    <source>
        <dbReference type="Pfam" id="PF00224"/>
    </source>
</evidence>
<dbReference type="EC" id="2.7.1.40" evidence="4 14"/>
<dbReference type="GO" id="GO:0016301">
    <property type="term" value="F:kinase activity"/>
    <property type="evidence" value="ECO:0007669"/>
    <property type="project" value="UniProtKB-KW"/>
</dbReference>
<dbReference type="Gene3D" id="3.40.1380.20">
    <property type="entry name" value="Pyruvate kinase, C-terminal domain"/>
    <property type="match status" value="1"/>
</dbReference>
<dbReference type="PRINTS" id="PR01050">
    <property type="entry name" value="PYRUVTKNASE"/>
</dbReference>
<keyword evidence="8 14" id="KW-0418">Kinase</keyword>
<dbReference type="OrthoDB" id="108365at2759"/>
<evidence type="ECO:0000313" key="19">
    <source>
        <dbReference type="Proteomes" id="UP000031036"/>
    </source>
</evidence>
<comment type="caution">
    <text evidence="18">The sequence shown here is derived from an EMBL/GenBank/DDBJ whole genome shotgun (WGS) entry which is preliminary data.</text>
</comment>
<evidence type="ECO:0000256" key="15">
    <source>
        <dbReference type="SAM" id="MobiDB-lite"/>
    </source>
</evidence>
<dbReference type="STRING" id="6265.A0A0B2VBE3"/>
<dbReference type="Gene3D" id="2.40.33.10">
    <property type="entry name" value="PK beta-barrel domain-like"/>
    <property type="match status" value="1"/>
</dbReference>
<dbReference type="InterPro" id="IPR001697">
    <property type="entry name" value="Pyr_Knase"/>
</dbReference>
<dbReference type="UniPathway" id="UPA00109">
    <property type="reaction ID" value="UER00188"/>
</dbReference>
<evidence type="ECO:0000256" key="5">
    <source>
        <dbReference type="ARBA" id="ARBA00022679"/>
    </source>
</evidence>
<keyword evidence="7" id="KW-0547">Nucleotide-binding</keyword>
<comment type="catalytic activity">
    <reaction evidence="13">
        <text>pyruvate + ATP = phosphoenolpyruvate + ADP + H(+)</text>
        <dbReference type="Rhea" id="RHEA:18157"/>
        <dbReference type="ChEBI" id="CHEBI:15361"/>
        <dbReference type="ChEBI" id="CHEBI:15378"/>
        <dbReference type="ChEBI" id="CHEBI:30616"/>
        <dbReference type="ChEBI" id="CHEBI:58702"/>
        <dbReference type="ChEBI" id="CHEBI:456216"/>
        <dbReference type="EC" id="2.7.1.40"/>
    </reaction>
    <physiologicalReaction direction="right-to-left" evidence="13">
        <dbReference type="Rhea" id="RHEA:18159"/>
    </physiologicalReaction>
</comment>
<dbReference type="InterPro" id="IPR015795">
    <property type="entry name" value="Pyrv_Knase_C"/>
</dbReference>
<sequence>MPTDAISSGAERAQPTHAVKKHLQTGRRQTQIELLCELDINRAPVFRKTGIICTIVEINKVVNSKMRDSLHYVVIGPATHDVETLKKMITTGMNIARLNFSHGSYEYHAETIANLREALRSLKGKRTIAIALDTKGPEIRTGVLAGGATAEVELLKDASLVLTTDPKYKDKCTEEKIYVDYNNITKVITPGKRIFIDDGLISLRAVRVEKETIACVVENGGKLGSRKGINLPGTAVDLPAVTEKDVADLKFAVEQVFLEIIETCNFFPRSIYLRFCLNIGYSEADGIMVARGDLGIEIPPEQVFLVQKTLTAKCNRVGKPVICATQMLESMVHKPRPTRAESSDVANAVLDGVDCVMLSGETAKGDYPIEALLMMHQVCREAESTVVYPKYFGDLIRVIPKPTDMAQTIAIAATSAVESCQANGIICRQWITLDKSFLTGTSHELILVELMASGETAKGDYPIEALLMMHQVCREAESTVVYPKYFGDLIRVIPKPTDMAQTIAIAATSAVESCQANGIICVTNNGRHDSLQPAARMISHCRPAVPIYAVTCDGSVARQLHLHRGVFPLVFEGEMSDNKMDDLEKLLDYAIGVGKECGYMQSGDLLIVVTGANEGDGRTNALRIMVAP</sequence>
<dbReference type="Gene3D" id="3.20.20.60">
    <property type="entry name" value="Phosphoenolpyruvate-binding domains"/>
    <property type="match status" value="3"/>
</dbReference>
<feature type="region of interest" description="Disordered" evidence="15">
    <location>
        <begin position="1"/>
        <end position="24"/>
    </location>
</feature>
<keyword evidence="9" id="KW-0067">ATP-binding</keyword>
<dbReference type="InterPro" id="IPR011037">
    <property type="entry name" value="Pyrv_Knase-like_insert_dom_sf"/>
</dbReference>
<evidence type="ECO:0000256" key="11">
    <source>
        <dbReference type="ARBA" id="ARBA00023152"/>
    </source>
</evidence>
<dbReference type="InterPro" id="IPR015813">
    <property type="entry name" value="Pyrv/PenolPyrv_kinase-like_dom"/>
</dbReference>
<organism evidence="18 19">
    <name type="scientific">Toxocara canis</name>
    <name type="common">Canine roundworm</name>
    <dbReference type="NCBI Taxonomy" id="6265"/>
    <lineage>
        <taxon>Eukaryota</taxon>
        <taxon>Metazoa</taxon>
        <taxon>Ecdysozoa</taxon>
        <taxon>Nematoda</taxon>
        <taxon>Chromadorea</taxon>
        <taxon>Rhabditida</taxon>
        <taxon>Spirurina</taxon>
        <taxon>Ascaridomorpha</taxon>
        <taxon>Ascaridoidea</taxon>
        <taxon>Toxocaridae</taxon>
        <taxon>Toxocara</taxon>
    </lineage>
</organism>
<evidence type="ECO:0000256" key="10">
    <source>
        <dbReference type="ARBA" id="ARBA00022842"/>
    </source>
</evidence>
<keyword evidence="12 18" id="KW-0670">Pyruvate</keyword>
<feature type="domain" description="Pyruvate kinase barrel" evidence="16">
    <location>
        <begin position="283"/>
        <end position="371"/>
    </location>
</feature>
<dbReference type="GO" id="GO:0005524">
    <property type="term" value="F:ATP binding"/>
    <property type="evidence" value="ECO:0007669"/>
    <property type="project" value="UniProtKB-KW"/>
</dbReference>
<comment type="pathway">
    <text evidence="2 14">Carbohydrate degradation; glycolysis; pyruvate from D-glyceraldehyde 3-phosphate: step 5/5.</text>
</comment>
<comment type="cofactor">
    <cofactor evidence="1">
        <name>K(+)</name>
        <dbReference type="ChEBI" id="CHEBI:29103"/>
    </cofactor>
</comment>
<dbReference type="InterPro" id="IPR036918">
    <property type="entry name" value="Pyrv_Knase_C_sf"/>
</dbReference>
<dbReference type="Pfam" id="PF02887">
    <property type="entry name" value="PK_C"/>
    <property type="match status" value="1"/>
</dbReference>
<keyword evidence="6" id="KW-0479">Metal-binding</keyword>
<proteinExistence type="inferred from homology"/>
<dbReference type="Proteomes" id="UP000031036">
    <property type="component" value="Unassembled WGS sequence"/>
</dbReference>
<evidence type="ECO:0000256" key="4">
    <source>
        <dbReference type="ARBA" id="ARBA00012142"/>
    </source>
</evidence>
<gene>
    <name evidence="18" type="primary">PKM</name>
    <name evidence="18" type="ORF">Tcan_16981</name>
</gene>
<keyword evidence="19" id="KW-1185">Reference proteome</keyword>
<dbReference type="SUPFAM" id="SSF51621">
    <property type="entry name" value="Phosphoenolpyruvate/pyruvate domain"/>
    <property type="match status" value="2"/>
</dbReference>
<protein>
    <recommendedName>
        <fullName evidence="4 14">Pyruvate kinase</fullName>
        <ecNumber evidence="4 14">2.7.1.40</ecNumber>
    </recommendedName>
</protein>
<evidence type="ECO:0000256" key="14">
    <source>
        <dbReference type="RuleBase" id="RU000504"/>
    </source>
</evidence>
<feature type="domain" description="Pyruvate kinase barrel" evidence="16">
    <location>
        <begin position="74"/>
        <end position="256"/>
    </location>
</feature>
<evidence type="ECO:0000313" key="18">
    <source>
        <dbReference type="EMBL" id="KHN78310.1"/>
    </source>
</evidence>
<dbReference type="FunFam" id="2.40.33.10:FF:000001">
    <property type="entry name" value="Pyruvate kinase"/>
    <property type="match status" value="1"/>
</dbReference>
<evidence type="ECO:0000256" key="2">
    <source>
        <dbReference type="ARBA" id="ARBA00004997"/>
    </source>
</evidence>
<evidence type="ECO:0000256" key="9">
    <source>
        <dbReference type="ARBA" id="ARBA00022840"/>
    </source>
</evidence>
<dbReference type="SUPFAM" id="SSF52935">
    <property type="entry name" value="PK C-terminal domain-like"/>
    <property type="match status" value="1"/>
</dbReference>
<dbReference type="AlphaFoldDB" id="A0A0B2VBE3"/>
<comment type="similarity">
    <text evidence="3 14">Belongs to the pyruvate kinase family.</text>
</comment>
<dbReference type="SUPFAM" id="SSF50800">
    <property type="entry name" value="PK beta-barrel domain-like"/>
    <property type="match status" value="1"/>
</dbReference>
<evidence type="ECO:0000256" key="8">
    <source>
        <dbReference type="ARBA" id="ARBA00022777"/>
    </source>
</evidence>
<dbReference type="GO" id="GO:0030955">
    <property type="term" value="F:potassium ion binding"/>
    <property type="evidence" value="ECO:0007669"/>
    <property type="project" value="InterPro"/>
</dbReference>
<keyword evidence="11 14" id="KW-0324">Glycolysis</keyword>
<dbReference type="InterPro" id="IPR040442">
    <property type="entry name" value="Pyrv_kinase-like_dom_sf"/>
</dbReference>
<feature type="domain" description="Pyruvate kinase C-terminal" evidence="17">
    <location>
        <begin position="502"/>
        <end position="625"/>
    </location>
</feature>
<evidence type="ECO:0000256" key="6">
    <source>
        <dbReference type="ARBA" id="ARBA00022723"/>
    </source>
</evidence>
<dbReference type="InterPro" id="IPR015806">
    <property type="entry name" value="Pyrv_Knase_insert_dom_sf"/>
</dbReference>
<dbReference type="GO" id="GO:0004743">
    <property type="term" value="F:pyruvate kinase activity"/>
    <property type="evidence" value="ECO:0007669"/>
    <property type="project" value="UniProtKB-EC"/>
</dbReference>
<evidence type="ECO:0000256" key="13">
    <source>
        <dbReference type="ARBA" id="ARBA00048967"/>
    </source>
</evidence>
<accession>A0A0B2VBE3</accession>
<dbReference type="Pfam" id="PF00224">
    <property type="entry name" value="PK"/>
    <property type="match status" value="2"/>
</dbReference>
<evidence type="ECO:0000259" key="17">
    <source>
        <dbReference type="Pfam" id="PF02887"/>
    </source>
</evidence>